<sequence>MNCLVVTFNDTPEYLRFDSKQPSIPRVFIKSLGLLSYLAPIQIAILDTITRETPTTYKLPSDTGYNNRLRKIHTSKTAIL</sequence>
<comment type="caution">
    <text evidence="1">The sequence shown here is derived from an EMBL/GenBank/DDBJ whole genome shotgun (WGS) entry which is preliminary data.</text>
</comment>
<accession>A0A2R6NLW6</accession>
<reference evidence="1 2" key="1">
    <citation type="submission" date="2018-02" db="EMBL/GenBank/DDBJ databases">
        <title>Genome sequence of the basidiomycete white-rot fungus Phlebia centrifuga.</title>
        <authorList>
            <person name="Granchi Z."/>
            <person name="Peng M."/>
            <person name="de Vries R.P."/>
            <person name="Hilden K."/>
            <person name="Makela M.R."/>
            <person name="Grigoriev I."/>
            <person name="Riley R."/>
        </authorList>
    </citation>
    <scope>NUCLEOTIDE SEQUENCE [LARGE SCALE GENOMIC DNA]</scope>
    <source>
        <strain evidence="1 2">FBCC195</strain>
    </source>
</reference>
<evidence type="ECO:0000313" key="1">
    <source>
        <dbReference type="EMBL" id="PSR73383.1"/>
    </source>
</evidence>
<evidence type="ECO:0000313" key="2">
    <source>
        <dbReference type="Proteomes" id="UP000186601"/>
    </source>
</evidence>
<organism evidence="1 2">
    <name type="scientific">Hermanssonia centrifuga</name>
    <dbReference type="NCBI Taxonomy" id="98765"/>
    <lineage>
        <taxon>Eukaryota</taxon>
        <taxon>Fungi</taxon>
        <taxon>Dikarya</taxon>
        <taxon>Basidiomycota</taxon>
        <taxon>Agaricomycotina</taxon>
        <taxon>Agaricomycetes</taxon>
        <taxon>Polyporales</taxon>
        <taxon>Meruliaceae</taxon>
        <taxon>Hermanssonia</taxon>
    </lineage>
</organism>
<keyword evidence="2" id="KW-1185">Reference proteome</keyword>
<dbReference type="Proteomes" id="UP000186601">
    <property type="component" value="Unassembled WGS sequence"/>
</dbReference>
<name>A0A2R6NLW6_9APHY</name>
<dbReference type="AlphaFoldDB" id="A0A2R6NLW6"/>
<dbReference type="EMBL" id="MLYV02001076">
    <property type="protein sequence ID" value="PSR73383.1"/>
    <property type="molecule type" value="Genomic_DNA"/>
</dbReference>
<proteinExistence type="predicted"/>
<protein>
    <submittedName>
        <fullName evidence="1">Uncharacterized protein</fullName>
    </submittedName>
</protein>
<gene>
    <name evidence="1" type="ORF">PHLCEN_2v10675</name>
</gene>